<dbReference type="Pfam" id="PF00497">
    <property type="entry name" value="SBP_bac_3"/>
    <property type="match status" value="1"/>
</dbReference>
<evidence type="ECO:0000256" key="2">
    <source>
        <dbReference type="SAM" id="SignalP"/>
    </source>
</evidence>
<evidence type="ECO:0000256" key="1">
    <source>
        <dbReference type="ARBA" id="ARBA00022729"/>
    </source>
</evidence>
<dbReference type="Proteomes" id="UP000600877">
    <property type="component" value="Unassembled WGS sequence"/>
</dbReference>
<dbReference type="Gene3D" id="3.40.190.10">
    <property type="entry name" value="Periplasmic binding protein-like II"/>
    <property type="match status" value="2"/>
</dbReference>
<keyword evidence="1 2" id="KW-0732">Signal</keyword>
<reference evidence="5" key="1">
    <citation type="journal article" date="2019" name="Int. J. Syst. Evol. Microbiol.">
        <title>The Global Catalogue of Microorganisms (GCM) 10K type strain sequencing project: providing services to taxonomists for standard genome sequencing and annotation.</title>
        <authorList>
            <consortium name="The Broad Institute Genomics Platform"/>
            <consortium name="The Broad Institute Genome Sequencing Center for Infectious Disease"/>
            <person name="Wu L."/>
            <person name="Ma J."/>
        </authorList>
    </citation>
    <scope>NUCLEOTIDE SEQUENCE [LARGE SCALE GENOMIC DNA]</scope>
    <source>
        <strain evidence="5">KCTC 32041</strain>
    </source>
</reference>
<sequence>MSRPYRLLLPVVLLSLYPMLAAAQVLNVAFGESLEPYVMPQQAAGIEVDTVREALRAAGLGMQPVFMAQQRLPLALKSPHIDAIATIRPDSGLKAAYSEPYVYYEDVAITLRSRNLQLREVAELGKYSISAFPLATQYLGAEFARMAAGNPRYGETGNQVDQNRLLYRHLVDVVVADHRIFKYMNRRVVSDFRELVQPVSYHPLFEKLPYRVAFRSAALRDRFNRGLATLYDNGLHQRILQRYQEPDDID</sequence>
<dbReference type="PANTHER" id="PTHR35936:SF25">
    <property type="entry name" value="ABC TRANSPORTER SUBSTRATE-BINDING PROTEIN"/>
    <property type="match status" value="1"/>
</dbReference>
<dbReference type="EMBL" id="BMYW01000002">
    <property type="protein sequence ID" value="GGX83267.1"/>
    <property type="molecule type" value="Genomic_DNA"/>
</dbReference>
<proteinExistence type="predicted"/>
<dbReference type="PANTHER" id="PTHR35936">
    <property type="entry name" value="MEMBRANE-BOUND LYTIC MUREIN TRANSGLYCOSYLASE F"/>
    <property type="match status" value="1"/>
</dbReference>
<dbReference type="RefSeq" id="WP_189372926.1">
    <property type="nucleotide sequence ID" value="NZ_BMYW01000002.1"/>
</dbReference>
<accession>A0ABQ2YG72</accession>
<comment type="caution">
    <text evidence="4">The sequence shown here is derived from an EMBL/GenBank/DDBJ whole genome shotgun (WGS) entry which is preliminary data.</text>
</comment>
<feature type="chain" id="PRO_5045433934" description="Solute-binding protein family 3/N-terminal domain-containing protein" evidence="2">
    <location>
        <begin position="24"/>
        <end position="250"/>
    </location>
</feature>
<evidence type="ECO:0000313" key="5">
    <source>
        <dbReference type="Proteomes" id="UP000600877"/>
    </source>
</evidence>
<name>A0ABQ2YG72_9NEIS</name>
<dbReference type="InterPro" id="IPR001638">
    <property type="entry name" value="Solute-binding_3/MltF_N"/>
</dbReference>
<protein>
    <recommendedName>
        <fullName evidence="3">Solute-binding protein family 3/N-terminal domain-containing protein</fullName>
    </recommendedName>
</protein>
<dbReference type="SUPFAM" id="SSF53850">
    <property type="entry name" value="Periplasmic binding protein-like II"/>
    <property type="match status" value="1"/>
</dbReference>
<evidence type="ECO:0000259" key="3">
    <source>
        <dbReference type="Pfam" id="PF00497"/>
    </source>
</evidence>
<gene>
    <name evidence="4" type="ORF">GCM10011290_08620</name>
</gene>
<evidence type="ECO:0000313" key="4">
    <source>
        <dbReference type="EMBL" id="GGX83267.1"/>
    </source>
</evidence>
<feature type="domain" description="Solute-binding protein family 3/N-terminal" evidence="3">
    <location>
        <begin position="26"/>
        <end position="243"/>
    </location>
</feature>
<feature type="signal peptide" evidence="2">
    <location>
        <begin position="1"/>
        <end position="23"/>
    </location>
</feature>
<organism evidence="4 5">
    <name type="scientific">Vogesella alkaliphila</name>
    <dbReference type="NCBI Taxonomy" id="1193621"/>
    <lineage>
        <taxon>Bacteria</taxon>
        <taxon>Pseudomonadati</taxon>
        <taxon>Pseudomonadota</taxon>
        <taxon>Betaproteobacteria</taxon>
        <taxon>Neisseriales</taxon>
        <taxon>Chromobacteriaceae</taxon>
        <taxon>Vogesella</taxon>
    </lineage>
</organism>
<keyword evidence="5" id="KW-1185">Reference proteome</keyword>